<sequence>MHLTKKQTKKAEFPLQTRKQLFRIHRNHICFVRFILEAYDGIALMRTLDAKKGIVEIMTAPGCADEVDEILVDLRHQIPIVQLSD</sequence>
<dbReference type="AlphaFoldDB" id="A0A1V1PBL0"/>
<comment type="caution">
    <text evidence="1">The sequence shown here is derived from an EMBL/GenBank/DDBJ whole genome shotgun (WGS) entry which is preliminary data.</text>
</comment>
<evidence type="ECO:0000313" key="2">
    <source>
        <dbReference type="Proteomes" id="UP000189670"/>
    </source>
</evidence>
<name>A0A1V1PBL0_9BACT</name>
<dbReference type="EMBL" id="ATBP01000175">
    <property type="protein sequence ID" value="ETR72178.1"/>
    <property type="molecule type" value="Genomic_DNA"/>
</dbReference>
<organism evidence="1 2">
    <name type="scientific">Candidatus Magnetoglobus multicellularis str. Araruama</name>
    <dbReference type="NCBI Taxonomy" id="890399"/>
    <lineage>
        <taxon>Bacteria</taxon>
        <taxon>Pseudomonadati</taxon>
        <taxon>Thermodesulfobacteriota</taxon>
        <taxon>Desulfobacteria</taxon>
        <taxon>Desulfobacterales</taxon>
        <taxon>Desulfobacteraceae</taxon>
        <taxon>Candidatus Magnetoglobus</taxon>
    </lineage>
</organism>
<reference evidence="2" key="1">
    <citation type="submission" date="2012-11" db="EMBL/GenBank/DDBJ databases">
        <authorList>
            <person name="Lucero-Rivera Y.E."/>
            <person name="Tovar-Ramirez D."/>
        </authorList>
    </citation>
    <scope>NUCLEOTIDE SEQUENCE [LARGE SCALE GENOMIC DNA]</scope>
    <source>
        <strain evidence="2">Araruama</strain>
    </source>
</reference>
<accession>A0A1V1PBL0</accession>
<dbReference type="Proteomes" id="UP000189670">
    <property type="component" value="Unassembled WGS sequence"/>
</dbReference>
<proteinExistence type="predicted"/>
<dbReference type="InterPro" id="IPR032587">
    <property type="entry name" value="DUF4911"/>
</dbReference>
<evidence type="ECO:0008006" key="3">
    <source>
        <dbReference type="Google" id="ProtNLM"/>
    </source>
</evidence>
<protein>
    <recommendedName>
        <fullName evidence="3">DUF4911 domain-containing protein</fullName>
    </recommendedName>
</protein>
<dbReference type="Pfam" id="PF16256">
    <property type="entry name" value="DUF4911"/>
    <property type="match status" value="1"/>
</dbReference>
<evidence type="ECO:0000313" key="1">
    <source>
        <dbReference type="EMBL" id="ETR72178.1"/>
    </source>
</evidence>
<gene>
    <name evidence="1" type="ORF">OMM_07664</name>
</gene>